<dbReference type="PANTHER" id="PTHR12599">
    <property type="entry name" value="PTERIN-4-ALPHA-CARBINOLAMINE DEHYDRATASE"/>
    <property type="match status" value="1"/>
</dbReference>
<dbReference type="SUPFAM" id="SSF55248">
    <property type="entry name" value="PCD-like"/>
    <property type="match status" value="1"/>
</dbReference>
<evidence type="ECO:0000256" key="3">
    <source>
        <dbReference type="ARBA" id="ARBA00013252"/>
    </source>
</evidence>
<evidence type="ECO:0000256" key="1">
    <source>
        <dbReference type="ARBA" id="ARBA00001554"/>
    </source>
</evidence>
<dbReference type="Pfam" id="PF01329">
    <property type="entry name" value="Pterin_4a"/>
    <property type="match status" value="1"/>
</dbReference>
<dbReference type="InterPro" id="IPR001533">
    <property type="entry name" value="Pterin_deHydtase"/>
</dbReference>
<protein>
    <recommendedName>
        <fullName evidence="3">4a-hydroxytetrahydrobiopterin dehydratase</fullName>
        <ecNumber evidence="3">4.2.1.96</ecNumber>
    </recommendedName>
</protein>
<comment type="caution">
    <text evidence="5">The sequence shown here is derived from an EMBL/GenBank/DDBJ whole genome shotgun (WGS) entry which is preliminary data.</text>
</comment>
<reference evidence="5 6" key="1">
    <citation type="journal article" date="2016" name="Nat. Commun.">
        <title>Thousands of microbial genomes shed light on interconnected biogeochemical processes in an aquifer system.</title>
        <authorList>
            <person name="Anantharaman K."/>
            <person name="Brown C.T."/>
            <person name="Hug L.A."/>
            <person name="Sharon I."/>
            <person name="Castelle C.J."/>
            <person name="Probst A.J."/>
            <person name="Thomas B.C."/>
            <person name="Singh A."/>
            <person name="Wilkins M.J."/>
            <person name="Karaoz U."/>
            <person name="Brodie E.L."/>
            <person name="Williams K.H."/>
            <person name="Hubbard S.S."/>
            <person name="Banfield J.F."/>
        </authorList>
    </citation>
    <scope>NUCLEOTIDE SEQUENCE [LARGE SCALE GENOMIC DNA]</scope>
</reference>
<dbReference type="Proteomes" id="UP000177169">
    <property type="component" value="Unassembled WGS sequence"/>
</dbReference>
<gene>
    <name evidence="5" type="ORF">A3D01_01655</name>
</gene>
<keyword evidence="4" id="KW-0456">Lyase</keyword>
<dbReference type="CDD" id="cd00913">
    <property type="entry name" value="PCD_DCoH_subfamily_a"/>
    <property type="match status" value="1"/>
</dbReference>
<dbReference type="PANTHER" id="PTHR12599:SF0">
    <property type="entry name" value="PTERIN-4-ALPHA-CARBINOLAMINE DEHYDRATASE"/>
    <property type="match status" value="1"/>
</dbReference>
<dbReference type="GO" id="GO:0006729">
    <property type="term" value="P:tetrahydrobiopterin biosynthetic process"/>
    <property type="evidence" value="ECO:0007669"/>
    <property type="project" value="InterPro"/>
</dbReference>
<dbReference type="GO" id="GO:0008124">
    <property type="term" value="F:4-alpha-hydroxytetrahydrobiopterin dehydratase activity"/>
    <property type="evidence" value="ECO:0007669"/>
    <property type="project" value="UniProtKB-EC"/>
</dbReference>
<dbReference type="AlphaFoldDB" id="A0A1F7Z0R4"/>
<dbReference type="STRING" id="1802505.A3D01_01655"/>
<evidence type="ECO:0000256" key="4">
    <source>
        <dbReference type="ARBA" id="ARBA00023239"/>
    </source>
</evidence>
<name>A0A1F7Z0R4_9BACT</name>
<dbReference type="Gene3D" id="3.30.1360.20">
    <property type="entry name" value="Transcriptional coactivator/pterin dehydratase"/>
    <property type="match status" value="1"/>
</dbReference>
<dbReference type="EMBL" id="MGGR01000022">
    <property type="protein sequence ID" value="OGM33142.1"/>
    <property type="molecule type" value="Genomic_DNA"/>
</dbReference>
<sequence length="115" mass="13492">MKSIFDMDLTKKNCVPCRVGEPPLTKPEIDRYIKEVNPEWKLGFEPEKLVREFEFKDFNEAVNFINKVAKIAETEGHHPNICLHNYRKVNLELWTHKIGGLHENDFILASKIDKL</sequence>
<accession>A0A1F7Z0R4</accession>
<evidence type="ECO:0000256" key="2">
    <source>
        <dbReference type="ARBA" id="ARBA00006472"/>
    </source>
</evidence>
<dbReference type="EC" id="4.2.1.96" evidence="3"/>
<comment type="similarity">
    <text evidence="2">Belongs to the pterin-4-alpha-carbinolamine dehydratase family.</text>
</comment>
<evidence type="ECO:0000313" key="6">
    <source>
        <dbReference type="Proteomes" id="UP000177169"/>
    </source>
</evidence>
<organism evidence="5 6">
    <name type="scientific">Candidatus Woesebacteria bacterium RIFCSPHIGHO2_02_FULL_39_13</name>
    <dbReference type="NCBI Taxonomy" id="1802505"/>
    <lineage>
        <taxon>Bacteria</taxon>
        <taxon>Candidatus Woeseibacteriota</taxon>
    </lineage>
</organism>
<dbReference type="InterPro" id="IPR036428">
    <property type="entry name" value="PCD_sf"/>
</dbReference>
<evidence type="ECO:0000313" key="5">
    <source>
        <dbReference type="EMBL" id="OGM33142.1"/>
    </source>
</evidence>
<proteinExistence type="inferred from homology"/>
<comment type="catalytic activity">
    <reaction evidence="1">
        <text>(4aS,6R)-4a-hydroxy-L-erythro-5,6,7,8-tetrahydrobiopterin = (6R)-L-erythro-6,7-dihydrobiopterin + H2O</text>
        <dbReference type="Rhea" id="RHEA:11920"/>
        <dbReference type="ChEBI" id="CHEBI:15377"/>
        <dbReference type="ChEBI" id="CHEBI:15642"/>
        <dbReference type="ChEBI" id="CHEBI:43120"/>
        <dbReference type="EC" id="4.2.1.96"/>
    </reaction>
</comment>